<dbReference type="Proteomes" id="UP000015453">
    <property type="component" value="Unassembled WGS sequence"/>
</dbReference>
<evidence type="ECO:0000313" key="2">
    <source>
        <dbReference type="EMBL" id="EPS71105.1"/>
    </source>
</evidence>
<feature type="non-terminal residue" evidence="2">
    <location>
        <position position="137"/>
    </location>
</feature>
<sequence length="137" mass="15490">SSTSKLQITRRGVTMAEKGNPNQNMGNSMMKPNSGGIDQKAMAAAAAVKHNNISRRKRYQHDDESRRISWKRKQLRRQQQQRVSSSSARVSRRYEWVSSSVQQPHGCRSSESVSAASDDVQQNALRSTGHRLLLQLR</sequence>
<feature type="region of interest" description="Disordered" evidence="1">
    <location>
        <begin position="1"/>
        <end position="128"/>
    </location>
</feature>
<proteinExistence type="predicted"/>
<comment type="caution">
    <text evidence="2">The sequence shown here is derived from an EMBL/GenBank/DDBJ whole genome shotgun (WGS) entry which is preliminary data.</text>
</comment>
<protein>
    <submittedName>
        <fullName evidence="2">Uncharacterized protein</fullName>
    </submittedName>
</protein>
<keyword evidence="3" id="KW-1185">Reference proteome</keyword>
<feature type="compositionally biased region" description="Low complexity" evidence="1">
    <location>
        <begin position="77"/>
        <end position="89"/>
    </location>
</feature>
<name>S8CWA2_9LAMI</name>
<dbReference type="AlphaFoldDB" id="S8CWA2"/>
<organism evidence="2 3">
    <name type="scientific">Genlisea aurea</name>
    <dbReference type="NCBI Taxonomy" id="192259"/>
    <lineage>
        <taxon>Eukaryota</taxon>
        <taxon>Viridiplantae</taxon>
        <taxon>Streptophyta</taxon>
        <taxon>Embryophyta</taxon>
        <taxon>Tracheophyta</taxon>
        <taxon>Spermatophyta</taxon>
        <taxon>Magnoliopsida</taxon>
        <taxon>eudicotyledons</taxon>
        <taxon>Gunneridae</taxon>
        <taxon>Pentapetalae</taxon>
        <taxon>asterids</taxon>
        <taxon>lamiids</taxon>
        <taxon>Lamiales</taxon>
        <taxon>Lentibulariaceae</taxon>
        <taxon>Genlisea</taxon>
    </lineage>
</organism>
<evidence type="ECO:0000313" key="3">
    <source>
        <dbReference type="Proteomes" id="UP000015453"/>
    </source>
</evidence>
<feature type="non-terminal residue" evidence="2">
    <location>
        <position position="1"/>
    </location>
</feature>
<evidence type="ECO:0000256" key="1">
    <source>
        <dbReference type="SAM" id="MobiDB-lite"/>
    </source>
</evidence>
<feature type="compositionally biased region" description="Low complexity" evidence="1">
    <location>
        <begin position="109"/>
        <end position="120"/>
    </location>
</feature>
<feature type="compositionally biased region" description="Polar residues" evidence="1">
    <location>
        <begin position="20"/>
        <end position="31"/>
    </location>
</feature>
<dbReference type="EMBL" id="AUSU01001404">
    <property type="protein sequence ID" value="EPS71105.1"/>
    <property type="molecule type" value="Genomic_DNA"/>
</dbReference>
<accession>S8CWA2</accession>
<reference evidence="2 3" key="1">
    <citation type="journal article" date="2013" name="BMC Genomics">
        <title>The miniature genome of a carnivorous plant Genlisea aurea contains a low number of genes and short non-coding sequences.</title>
        <authorList>
            <person name="Leushkin E.V."/>
            <person name="Sutormin R.A."/>
            <person name="Nabieva E.R."/>
            <person name="Penin A.A."/>
            <person name="Kondrashov A.S."/>
            <person name="Logacheva M.D."/>
        </authorList>
    </citation>
    <scope>NUCLEOTIDE SEQUENCE [LARGE SCALE GENOMIC DNA]</scope>
</reference>
<gene>
    <name evidence="2" type="ORF">M569_03656</name>
</gene>